<dbReference type="PROSITE" id="PS51724">
    <property type="entry name" value="SPOR"/>
    <property type="match status" value="1"/>
</dbReference>
<dbReference type="PANTHER" id="PTHR38687:SF1">
    <property type="entry name" value="CELL DIVISION PROTEIN DEDD"/>
    <property type="match status" value="1"/>
</dbReference>
<dbReference type="GO" id="GO:0032506">
    <property type="term" value="P:cytokinetic process"/>
    <property type="evidence" value="ECO:0007669"/>
    <property type="project" value="TreeGrafter"/>
</dbReference>
<keyword evidence="4" id="KW-1185">Reference proteome</keyword>
<dbReference type="GO" id="GO:0032153">
    <property type="term" value="C:cell division site"/>
    <property type="evidence" value="ECO:0007669"/>
    <property type="project" value="TreeGrafter"/>
</dbReference>
<dbReference type="InterPro" id="IPR036680">
    <property type="entry name" value="SPOR-like_sf"/>
</dbReference>
<dbReference type="PANTHER" id="PTHR38687">
    <property type="entry name" value="CELL DIVISION PROTEIN DEDD-RELATED"/>
    <property type="match status" value="1"/>
</dbReference>
<dbReference type="SUPFAM" id="SSF110997">
    <property type="entry name" value="Sporulation related repeat"/>
    <property type="match status" value="1"/>
</dbReference>
<feature type="region of interest" description="Disordered" evidence="1">
    <location>
        <begin position="85"/>
        <end position="113"/>
    </location>
</feature>
<reference evidence="3 4" key="1">
    <citation type="submission" date="2020-02" db="EMBL/GenBank/DDBJ databases">
        <authorList>
            <person name="Rodrigo-Torres L."/>
            <person name="Arahal R. D."/>
            <person name="Lucena T."/>
        </authorList>
    </citation>
    <scope>NUCLEOTIDE SEQUENCE [LARGE SCALE GENOMIC DNA]</scope>
    <source>
        <strain evidence="3 4">CECT 9734</strain>
    </source>
</reference>
<name>A0A6S6WLA7_9GAMM</name>
<organism evidence="3 4">
    <name type="scientific">Pseudidiomarina piscicola</name>
    <dbReference type="NCBI Taxonomy" id="2614830"/>
    <lineage>
        <taxon>Bacteria</taxon>
        <taxon>Pseudomonadati</taxon>
        <taxon>Pseudomonadota</taxon>
        <taxon>Gammaproteobacteria</taxon>
        <taxon>Alteromonadales</taxon>
        <taxon>Idiomarinaceae</taxon>
        <taxon>Pseudidiomarina</taxon>
    </lineage>
</organism>
<dbReference type="GO" id="GO:0030428">
    <property type="term" value="C:cell septum"/>
    <property type="evidence" value="ECO:0007669"/>
    <property type="project" value="TreeGrafter"/>
</dbReference>
<dbReference type="InterPro" id="IPR007730">
    <property type="entry name" value="SPOR-like_dom"/>
</dbReference>
<dbReference type="EMBL" id="CADCXY010000001">
    <property type="protein sequence ID" value="CAB0149537.1"/>
    <property type="molecule type" value="Genomic_DNA"/>
</dbReference>
<dbReference type="Proteomes" id="UP000481517">
    <property type="component" value="Unassembled WGS sequence"/>
</dbReference>
<evidence type="ECO:0000259" key="2">
    <source>
        <dbReference type="PROSITE" id="PS51724"/>
    </source>
</evidence>
<evidence type="ECO:0000313" key="3">
    <source>
        <dbReference type="EMBL" id="CAB0149537.1"/>
    </source>
</evidence>
<keyword evidence="3" id="KW-0131">Cell cycle</keyword>
<feature type="domain" description="SPOR" evidence="2">
    <location>
        <begin position="113"/>
        <end position="192"/>
    </location>
</feature>
<dbReference type="Gene3D" id="3.30.70.1070">
    <property type="entry name" value="Sporulation related repeat"/>
    <property type="match status" value="1"/>
</dbReference>
<feature type="compositionally biased region" description="Low complexity" evidence="1">
    <location>
        <begin position="88"/>
        <end position="111"/>
    </location>
</feature>
<dbReference type="RefSeq" id="WP_173919170.1">
    <property type="nucleotide sequence ID" value="NZ_CADCXY010000001.1"/>
</dbReference>
<sequence>MASQLQNRIVGTIILVALAVIILPELLDGKEVRQQQEFEAMPLQPETDVVEQEVQLPATELEGTPIEVGQTDAAEDPTQATLETAAKAPEMTEPEPTSTTSTDQPQTAPPTESLAEPGYVIQLGAFSNAESVDKLIEQLQGQGFTAYGETVQANGKQLTRLLVGPALTETELQQQLPKLKELTGLNGRVVRFEP</sequence>
<evidence type="ECO:0000313" key="4">
    <source>
        <dbReference type="Proteomes" id="UP000481517"/>
    </source>
</evidence>
<keyword evidence="3" id="KW-0132">Cell division</keyword>
<protein>
    <submittedName>
        <fullName evidence="3">Cell division protein DedD</fullName>
    </submittedName>
</protein>
<dbReference type="AlphaFoldDB" id="A0A6S6WLA7"/>
<dbReference type="Pfam" id="PF05036">
    <property type="entry name" value="SPOR"/>
    <property type="match status" value="1"/>
</dbReference>
<proteinExistence type="predicted"/>
<gene>
    <name evidence="3" type="primary">dedD</name>
    <name evidence="3" type="ORF">PSI9734_00101</name>
</gene>
<dbReference type="GO" id="GO:0042834">
    <property type="term" value="F:peptidoglycan binding"/>
    <property type="evidence" value="ECO:0007669"/>
    <property type="project" value="InterPro"/>
</dbReference>
<evidence type="ECO:0000256" key="1">
    <source>
        <dbReference type="SAM" id="MobiDB-lite"/>
    </source>
</evidence>
<accession>A0A6S6WLA7</accession>
<dbReference type="InterPro" id="IPR052521">
    <property type="entry name" value="Cell_div_SPOR-domain"/>
</dbReference>